<reference evidence="1 2" key="1">
    <citation type="journal article" date="2008" name="Proc. Natl. Acad. Sci. U.S.A.">
        <title>Niche adaptation and genome expansion in the chlorophyll d-producing cyanobacterium Acaryochloris marina.</title>
        <authorList>
            <person name="Swingley W.D."/>
            <person name="Chen M."/>
            <person name="Cheung P.C."/>
            <person name="Conrad A.L."/>
            <person name="Dejesa L.C."/>
            <person name="Hao J."/>
            <person name="Honchak B.M."/>
            <person name="Karbach L.E."/>
            <person name="Kurdoglu A."/>
            <person name="Lahiri S."/>
            <person name="Mastrian S.D."/>
            <person name="Miyashita H."/>
            <person name="Page L."/>
            <person name="Ramakrishna P."/>
            <person name="Satoh S."/>
            <person name="Sattley W.M."/>
            <person name="Shimada Y."/>
            <person name="Taylor H.L."/>
            <person name="Tomo T."/>
            <person name="Tsuchiya T."/>
            <person name="Wang Z.T."/>
            <person name="Raymond J."/>
            <person name="Mimuro M."/>
            <person name="Blankenship R.E."/>
            <person name="Touchman J.W."/>
        </authorList>
    </citation>
    <scope>NUCLEOTIDE SEQUENCE [LARGE SCALE GENOMIC DNA]</scope>
    <source>
        <strain evidence="2">MBIC 11017</strain>
        <plasmid evidence="2">Plasmid pREB7</plasmid>
    </source>
</reference>
<dbReference type="AlphaFoldDB" id="A8ZQN9"/>
<keyword evidence="1" id="KW-0614">Plasmid</keyword>
<proteinExistence type="predicted"/>
<evidence type="ECO:0000313" key="2">
    <source>
        <dbReference type="Proteomes" id="UP000000268"/>
    </source>
</evidence>
<geneLocation type="plasmid" evidence="1 2">
    <name>pREB7</name>
</geneLocation>
<dbReference type="KEGG" id="amr:AM1_G0145"/>
<accession>A8ZQN9</accession>
<dbReference type="EMBL" id="CP000844">
    <property type="protein sequence ID" value="ABW33325.1"/>
    <property type="molecule type" value="Genomic_DNA"/>
</dbReference>
<protein>
    <submittedName>
        <fullName evidence="1">Uncharacterized protein</fullName>
    </submittedName>
</protein>
<name>A8ZQN9_ACAM1</name>
<dbReference type="RefSeq" id="WP_012168390.1">
    <property type="nucleotide sequence ID" value="NC_009932.1"/>
</dbReference>
<sequence length="42" mass="4739">MTATLDNNATRNALTKAIKEHIDPAKPEKVNIKKIHRQTVQT</sequence>
<organism evidence="1 2">
    <name type="scientific">Acaryochloris marina (strain MBIC 11017)</name>
    <dbReference type="NCBI Taxonomy" id="329726"/>
    <lineage>
        <taxon>Bacteria</taxon>
        <taxon>Bacillati</taxon>
        <taxon>Cyanobacteriota</taxon>
        <taxon>Cyanophyceae</taxon>
        <taxon>Acaryochloridales</taxon>
        <taxon>Acaryochloridaceae</taxon>
        <taxon>Acaryochloris</taxon>
    </lineage>
</organism>
<gene>
    <name evidence="1" type="ordered locus">AM1_G0145</name>
</gene>
<dbReference type="HOGENOM" id="CLU_3245638_0_0_3"/>
<dbReference type="Proteomes" id="UP000000268">
    <property type="component" value="Plasmid pREB7"/>
</dbReference>
<keyword evidence="2" id="KW-1185">Reference proteome</keyword>
<evidence type="ECO:0000313" key="1">
    <source>
        <dbReference type="EMBL" id="ABW33325.1"/>
    </source>
</evidence>